<dbReference type="Proteomes" id="UP000241074">
    <property type="component" value="Chromosome"/>
</dbReference>
<proteinExistence type="predicted"/>
<sequence>MKTDRYLQWSLAIVAGLLAGCVGYFPKRAEDVLAHASWEIRGSHGEVWRLQADVPAILSKEVPNRAPSSAIIASEGPESRFKGWVRLNAEFGRSRMESPTALVSFNVSTIWGKVALDPDRYDQEKTVDAYHQLNMESAAKAHLESGYTPPTTDRPKNYSTVSLRDKQWVKLVLGQGHYRLIRPISTDELLLVSIYKSGLGQESEALVDAMESQIVSSIRLERVAGSQAGN</sequence>
<keyword evidence="1" id="KW-1133">Transmembrane helix</keyword>
<gene>
    <name evidence="2" type="ORF">C7S18_17295</name>
</gene>
<evidence type="ECO:0000313" key="2">
    <source>
        <dbReference type="EMBL" id="AVP98828.1"/>
    </source>
</evidence>
<organism evidence="2 3">
    <name type="scientific">Ahniella affigens</name>
    <dbReference type="NCBI Taxonomy" id="2021234"/>
    <lineage>
        <taxon>Bacteria</taxon>
        <taxon>Pseudomonadati</taxon>
        <taxon>Pseudomonadota</taxon>
        <taxon>Gammaproteobacteria</taxon>
        <taxon>Lysobacterales</taxon>
        <taxon>Rhodanobacteraceae</taxon>
        <taxon>Ahniella</taxon>
    </lineage>
</organism>
<reference evidence="2 3" key="2">
    <citation type="submission" date="2018-03" db="EMBL/GenBank/DDBJ databases">
        <authorList>
            <person name="Keele B.F."/>
        </authorList>
    </citation>
    <scope>NUCLEOTIDE SEQUENCE [LARGE SCALE GENOMIC DNA]</scope>
    <source>
        <strain evidence="2 3">D13</strain>
    </source>
</reference>
<evidence type="ECO:0000313" key="3">
    <source>
        <dbReference type="Proteomes" id="UP000241074"/>
    </source>
</evidence>
<dbReference type="PROSITE" id="PS51257">
    <property type="entry name" value="PROKAR_LIPOPROTEIN"/>
    <property type="match status" value="1"/>
</dbReference>
<evidence type="ECO:0000256" key="1">
    <source>
        <dbReference type="SAM" id="Phobius"/>
    </source>
</evidence>
<dbReference type="EMBL" id="CP027860">
    <property type="protein sequence ID" value="AVP98828.1"/>
    <property type="molecule type" value="Genomic_DNA"/>
</dbReference>
<keyword evidence="1" id="KW-0812">Transmembrane</keyword>
<dbReference type="RefSeq" id="WP_106892747.1">
    <property type="nucleotide sequence ID" value="NZ_CP027860.1"/>
</dbReference>
<name>A0A2P1PVF5_9GAMM</name>
<keyword evidence="1" id="KW-0472">Membrane</keyword>
<reference evidence="2 3" key="1">
    <citation type="submission" date="2018-03" db="EMBL/GenBank/DDBJ databases">
        <title>Ahniella affigens gen. nov., sp. nov., a gammaproteobacterium isolated from sandy soil near a stream.</title>
        <authorList>
            <person name="Ko Y."/>
            <person name="Kim J.-H."/>
        </authorList>
    </citation>
    <scope>NUCLEOTIDE SEQUENCE [LARGE SCALE GENOMIC DNA]</scope>
    <source>
        <strain evidence="2 3">D13</strain>
    </source>
</reference>
<protein>
    <submittedName>
        <fullName evidence="2">Uncharacterized protein</fullName>
    </submittedName>
</protein>
<dbReference type="AlphaFoldDB" id="A0A2P1PVF5"/>
<dbReference type="KEGG" id="xba:C7S18_17295"/>
<keyword evidence="3" id="KW-1185">Reference proteome</keyword>
<feature type="transmembrane region" description="Helical" evidence="1">
    <location>
        <begin position="6"/>
        <end position="25"/>
    </location>
</feature>
<accession>A0A2P1PVF5</accession>